<dbReference type="EMBL" id="JAWJZF010000372">
    <property type="protein sequence ID" value="MDX2293648.1"/>
    <property type="molecule type" value="Genomic_DNA"/>
</dbReference>
<dbReference type="Proteomes" id="UP001278571">
    <property type="component" value="Unassembled WGS sequence"/>
</dbReference>
<evidence type="ECO:0000313" key="3">
    <source>
        <dbReference type="Proteomes" id="UP001278571"/>
    </source>
</evidence>
<keyword evidence="1" id="KW-1133">Transmembrane helix</keyword>
<keyword evidence="3" id="KW-1185">Reference proteome</keyword>
<gene>
    <name evidence="2" type="ORF">R2363_15900</name>
</gene>
<organism evidence="2 3">
    <name type="scientific">Streptomyces roseolus</name>
    <dbReference type="NCBI Taxonomy" id="67358"/>
    <lineage>
        <taxon>Bacteria</taxon>
        <taxon>Bacillati</taxon>
        <taxon>Actinomycetota</taxon>
        <taxon>Actinomycetes</taxon>
        <taxon>Kitasatosporales</taxon>
        <taxon>Streptomycetaceae</taxon>
        <taxon>Streptomyces</taxon>
    </lineage>
</organism>
<accession>A0ABU4K7C0</accession>
<dbReference type="Pfam" id="PF14155">
    <property type="entry name" value="DUF4307"/>
    <property type="match status" value="1"/>
</dbReference>
<dbReference type="RefSeq" id="WP_319010027.1">
    <property type="nucleotide sequence ID" value="NZ_JAWJZF010000372.1"/>
</dbReference>
<keyword evidence="1" id="KW-0472">Membrane</keyword>
<name>A0ABU4K7C0_9ACTN</name>
<evidence type="ECO:0000256" key="1">
    <source>
        <dbReference type="SAM" id="Phobius"/>
    </source>
</evidence>
<feature type="transmembrane region" description="Helical" evidence="1">
    <location>
        <begin position="27"/>
        <end position="49"/>
    </location>
</feature>
<sequence>MTAVREQPPEGRYGRSADERADRKLKVAGAVLGTLFLAMIGWFGWHYVVDSKISAEMIKFDVVSDTEVQVHLEIRKDEGAEGVCTLRSRSEDGAEVARKDVTVAEPGSRVDRVYSLRTTARATSAELMGCTAR</sequence>
<reference evidence="2 3" key="1">
    <citation type="submission" date="2023-10" db="EMBL/GenBank/DDBJ databases">
        <authorList>
            <person name="Wang X.X."/>
        </authorList>
    </citation>
    <scope>NUCLEOTIDE SEQUENCE [LARGE SCALE GENOMIC DNA]</scope>
    <source>
        <strain evidence="2 3">NBRC 12816</strain>
    </source>
</reference>
<dbReference type="InterPro" id="IPR025443">
    <property type="entry name" value="DUF4307"/>
</dbReference>
<comment type="caution">
    <text evidence="2">The sequence shown here is derived from an EMBL/GenBank/DDBJ whole genome shotgun (WGS) entry which is preliminary data.</text>
</comment>
<evidence type="ECO:0000313" key="2">
    <source>
        <dbReference type="EMBL" id="MDX2293648.1"/>
    </source>
</evidence>
<protein>
    <submittedName>
        <fullName evidence="2">DUF4307 domain-containing protein</fullName>
    </submittedName>
</protein>
<proteinExistence type="predicted"/>
<keyword evidence="1" id="KW-0812">Transmembrane</keyword>